<protein>
    <recommendedName>
        <fullName evidence="4">AP3A hydrolase</fullName>
    </recommendedName>
</protein>
<dbReference type="Gene3D" id="3.30.1360.180">
    <property type="match status" value="1"/>
</dbReference>
<dbReference type="SUPFAM" id="SSF53649">
    <property type="entry name" value="Alkaline phosphatase-like"/>
    <property type="match status" value="1"/>
</dbReference>
<organism evidence="2 3">
    <name type="scientific">Caenorhabditis auriculariae</name>
    <dbReference type="NCBI Taxonomy" id="2777116"/>
    <lineage>
        <taxon>Eukaryota</taxon>
        <taxon>Metazoa</taxon>
        <taxon>Ecdysozoa</taxon>
        <taxon>Nematoda</taxon>
        <taxon>Chromadorea</taxon>
        <taxon>Rhabditida</taxon>
        <taxon>Rhabditina</taxon>
        <taxon>Rhabditomorpha</taxon>
        <taxon>Rhabditoidea</taxon>
        <taxon>Rhabditidae</taxon>
        <taxon>Peloderinae</taxon>
        <taxon>Caenorhabditis</taxon>
    </lineage>
</organism>
<dbReference type="PANTHER" id="PTHR10151">
    <property type="entry name" value="ECTONUCLEOTIDE PYROPHOSPHATASE/PHOSPHODIESTERASE"/>
    <property type="match status" value="1"/>
</dbReference>
<keyword evidence="1" id="KW-1133">Transmembrane helix</keyword>
<dbReference type="Gene3D" id="3.40.720.10">
    <property type="entry name" value="Alkaline Phosphatase, subunit A"/>
    <property type="match status" value="1"/>
</dbReference>
<gene>
    <name evidence="2" type="ORF">CAUJ_LOCUS7261</name>
</gene>
<proteinExistence type="predicted"/>
<evidence type="ECO:0008006" key="4">
    <source>
        <dbReference type="Google" id="ProtNLM"/>
    </source>
</evidence>
<dbReference type="EMBL" id="CAJGYM010000020">
    <property type="protein sequence ID" value="CAD6191342.1"/>
    <property type="molecule type" value="Genomic_DNA"/>
</dbReference>
<sequence length="538" mass="61457">MRARSSVSMFHWQELLLLCALSPHPRLLLISFDGFRHDLLNKTFVPNIAAWASRGTWFTSGVKSQYITFTVPNHMSMATGRYEENHGIVSNFFYDTGSNKFFDYFNYTKVDSAKESRSEFWYSADPIWLTNERASSTRFSSVFYWPAGDSSFPLPPHKPTFSKSWKERGVLKDWMRDCDDVLEQLTREEKPSNFVIWYIAEPDSTLHMNGFFNGELKKVLKHLDEVFRYFLKRLEDLDLEDKVNVILTADHGHAEIKDEKHVMCLRDFIHGDDFVLTDHMIYPKNSQHAQELVKNLTDAVEKHDFKVNIHWKENFPAMYHYKNTSRVGQIILEPQIGSSISFSCSAATLESTYGINGTVRFNSSTHGMDPDRPEMRAILAMNGPLFASKIAIDEIPENIDLYLLMCNVLNITPSLNDGSFEIIGKALRAYDRSNVRHGTGYLMVTDTMGFLFVLAPSMCIVILFLVYGCRRTVLKGDISWGRTDAVQGYRPLQNESAADFDVEESRAPSNNRFSNLGQINSGAVSMSGLLDEMSDDEL</sequence>
<dbReference type="GO" id="GO:0016787">
    <property type="term" value="F:hydrolase activity"/>
    <property type="evidence" value="ECO:0007669"/>
    <property type="project" value="UniProtKB-ARBA"/>
</dbReference>
<accession>A0A8S1H845</accession>
<keyword evidence="1" id="KW-0472">Membrane</keyword>
<keyword evidence="1" id="KW-0812">Transmembrane</keyword>
<evidence type="ECO:0000256" key="1">
    <source>
        <dbReference type="SAM" id="Phobius"/>
    </source>
</evidence>
<comment type="caution">
    <text evidence="2">The sequence shown here is derived from an EMBL/GenBank/DDBJ whole genome shotgun (WGS) entry which is preliminary data.</text>
</comment>
<feature type="transmembrane region" description="Helical" evidence="1">
    <location>
        <begin position="448"/>
        <end position="467"/>
    </location>
</feature>
<dbReference type="AlphaFoldDB" id="A0A8S1H845"/>
<evidence type="ECO:0000313" key="2">
    <source>
        <dbReference type="EMBL" id="CAD6191342.1"/>
    </source>
</evidence>
<keyword evidence="3" id="KW-1185">Reference proteome</keyword>
<dbReference type="OrthoDB" id="415411at2759"/>
<dbReference type="InterPro" id="IPR002591">
    <property type="entry name" value="Phosphodiest/P_Trfase"/>
</dbReference>
<dbReference type="CDD" id="cd16018">
    <property type="entry name" value="Enpp"/>
    <property type="match status" value="1"/>
</dbReference>
<dbReference type="InterPro" id="IPR017850">
    <property type="entry name" value="Alkaline_phosphatase_core_sf"/>
</dbReference>
<dbReference type="Pfam" id="PF01663">
    <property type="entry name" value="Phosphodiest"/>
    <property type="match status" value="1"/>
</dbReference>
<dbReference type="PANTHER" id="PTHR10151:SF120">
    <property type="entry name" value="BIS(5'-ADENOSYL)-TRIPHOSPHATASE"/>
    <property type="match status" value="1"/>
</dbReference>
<reference evidence="2" key="1">
    <citation type="submission" date="2020-10" db="EMBL/GenBank/DDBJ databases">
        <authorList>
            <person name="Kikuchi T."/>
        </authorList>
    </citation>
    <scope>NUCLEOTIDE SEQUENCE</scope>
    <source>
        <strain evidence="2">NKZ352</strain>
    </source>
</reference>
<dbReference type="Proteomes" id="UP000835052">
    <property type="component" value="Unassembled WGS sequence"/>
</dbReference>
<name>A0A8S1H845_9PELO</name>
<evidence type="ECO:0000313" key="3">
    <source>
        <dbReference type="Proteomes" id="UP000835052"/>
    </source>
</evidence>